<evidence type="ECO:0000256" key="1">
    <source>
        <dbReference type="SAM" id="Phobius"/>
    </source>
</evidence>
<keyword evidence="1" id="KW-0812">Transmembrane</keyword>
<protein>
    <recommendedName>
        <fullName evidence="2">SH3b domain-containing protein</fullName>
    </recommendedName>
</protein>
<dbReference type="Proteomes" id="UP000601099">
    <property type="component" value="Unassembled WGS sequence"/>
</dbReference>
<keyword evidence="1" id="KW-0472">Membrane</keyword>
<feature type="transmembrane region" description="Helical" evidence="1">
    <location>
        <begin position="106"/>
        <end position="124"/>
    </location>
</feature>
<organism evidence="3 4">
    <name type="scientific">Hymenobacter guriensis</name>
    <dbReference type="NCBI Taxonomy" id="2793065"/>
    <lineage>
        <taxon>Bacteria</taxon>
        <taxon>Pseudomonadati</taxon>
        <taxon>Bacteroidota</taxon>
        <taxon>Cytophagia</taxon>
        <taxon>Cytophagales</taxon>
        <taxon>Hymenobacteraceae</taxon>
        <taxon>Hymenobacter</taxon>
    </lineage>
</organism>
<evidence type="ECO:0000313" key="4">
    <source>
        <dbReference type="Proteomes" id="UP000601099"/>
    </source>
</evidence>
<reference evidence="3 4" key="1">
    <citation type="submission" date="2020-11" db="EMBL/GenBank/DDBJ databases">
        <title>Hymenobacter sp.</title>
        <authorList>
            <person name="Kim M.K."/>
        </authorList>
    </citation>
    <scope>NUCLEOTIDE SEQUENCE [LARGE SCALE GENOMIC DNA]</scope>
    <source>
        <strain evidence="3 4">BT594</strain>
    </source>
</reference>
<feature type="domain" description="SH3b" evidence="2">
    <location>
        <begin position="141"/>
        <end position="185"/>
    </location>
</feature>
<feature type="transmembrane region" description="Helical" evidence="1">
    <location>
        <begin position="73"/>
        <end position="94"/>
    </location>
</feature>
<dbReference type="Pfam" id="PF08239">
    <property type="entry name" value="SH3_3"/>
    <property type="match status" value="1"/>
</dbReference>
<dbReference type="InterPro" id="IPR003646">
    <property type="entry name" value="SH3-like_bac-type"/>
</dbReference>
<gene>
    <name evidence="3" type="ORF">I5L79_00130</name>
</gene>
<dbReference type="EMBL" id="JADWYK010000001">
    <property type="protein sequence ID" value="MBG8551929.1"/>
    <property type="molecule type" value="Genomic_DNA"/>
</dbReference>
<keyword evidence="1" id="KW-1133">Transmembrane helix</keyword>
<evidence type="ECO:0000313" key="3">
    <source>
        <dbReference type="EMBL" id="MBG8551929.1"/>
    </source>
</evidence>
<accession>A0ABS0KVN5</accession>
<name>A0ABS0KVN5_9BACT</name>
<evidence type="ECO:0000259" key="2">
    <source>
        <dbReference type="Pfam" id="PF08239"/>
    </source>
</evidence>
<keyword evidence="4" id="KW-1185">Reference proteome</keyword>
<sequence length="189" mass="21254">MLRQTSIRQLVRMAYIQEQLGHYPAALYYLAVAQRRWPTAATWNKMTELAQANRLEGYASSWQSSIRLSLERYYMPLLEVLLTVAVAVGTVLLARLLKRRPVETGWWVAFGVYVALLAGFVNVFQPEQTGLVCRAQAVIMSGPGAGASWLTVAAAGDRLVVQGRQDIWYKVLWHGQTAYIRQGNLLLVE</sequence>
<proteinExistence type="predicted"/>
<comment type="caution">
    <text evidence="3">The sequence shown here is derived from an EMBL/GenBank/DDBJ whole genome shotgun (WGS) entry which is preliminary data.</text>
</comment>